<organism evidence="1 2">
    <name type="scientific">Roseateles aquae</name>
    <dbReference type="NCBI Taxonomy" id="3077235"/>
    <lineage>
        <taxon>Bacteria</taxon>
        <taxon>Pseudomonadati</taxon>
        <taxon>Pseudomonadota</taxon>
        <taxon>Betaproteobacteria</taxon>
        <taxon>Burkholderiales</taxon>
        <taxon>Sphaerotilaceae</taxon>
        <taxon>Roseateles</taxon>
    </lineage>
</organism>
<evidence type="ECO:0000313" key="2">
    <source>
        <dbReference type="Proteomes" id="UP001246372"/>
    </source>
</evidence>
<gene>
    <name evidence="1" type="ORF">RQP53_12220</name>
</gene>
<reference evidence="1" key="1">
    <citation type="submission" date="2023-09" db="EMBL/GenBank/DDBJ databases">
        <title>Paucibacter sp. APW11 Genome sequencing and assembly.</title>
        <authorList>
            <person name="Kim I."/>
        </authorList>
    </citation>
    <scope>NUCLEOTIDE SEQUENCE</scope>
    <source>
        <strain evidence="1">APW11</strain>
    </source>
</reference>
<proteinExistence type="predicted"/>
<dbReference type="RefSeq" id="WP_315650578.1">
    <property type="nucleotide sequence ID" value="NZ_JAVXZY010000004.1"/>
</dbReference>
<evidence type="ECO:0008006" key="3">
    <source>
        <dbReference type="Google" id="ProtNLM"/>
    </source>
</evidence>
<accession>A0ABU3PBU1</accession>
<sequence length="477" mass="52900">MDSCQRFPIGASKLLAACARWRRRLWLALLLLAPSVQATERLPLYTYYVDPPFDAVSAGNLTVGLAEWLSQRSAGRYLFIATPIQRQELERMLAKPAWHGVLAWANPHWLGADKERGTRWTAAFMQDADLVVSRATDPADYLDGGLSLAGRTVCSLPGHRLPDLEWLIAAGKVRRVDAPSELACLQLLHEGGTDVALLQAATLNHFKRRQPSLVQGLLVAARPRLTFARQLGTARESGALHRYLESVLPSLAEDATWSGLLPRPPRQLRLVSMVPSERSDAALLRKLFDQLFERAGLSYSLAWRPAERAMMEFRAGDFDGDMGRLSVFAQSYPGALRVDPAYAQTTIMLLTPSNSPPGRTLESFKSLRLGVPNGYRELDGLSRDFSRRLLVLNPLTCARMVARRHLDACLVATDVTGRWIGEKELVGQLQAEIVERRDVYLWLAPGLEAEASALGRAMSEMKRSGELQALLFGSTIH</sequence>
<evidence type="ECO:0000313" key="1">
    <source>
        <dbReference type="EMBL" id="MDT9000032.1"/>
    </source>
</evidence>
<protein>
    <recommendedName>
        <fullName evidence="3">Solute-binding protein family 3/N-terminal domain-containing protein</fullName>
    </recommendedName>
</protein>
<comment type="caution">
    <text evidence="1">The sequence shown here is derived from an EMBL/GenBank/DDBJ whole genome shotgun (WGS) entry which is preliminary data.</text>
</comment>
<name>A0ABU3PBU1_9BURK</name>
<dbReference type="Proteomes" id="UP001246372">
    <property type="component" value="Unassembled WGS sequence"/>
</dbReference>
<dbReference type="EMBL" id="JAVXZY010000004">
    <property type="protein sequence ID" value="MDT9000032.1"/>
    <property type="molecule type" value="Genomic_DNA"/>
</dbReference>
<dbReference type="Gene3D" id="3.40.190.10">
    <property type="entry name" value="Periplasmic binding protein-like II"/>
    <property type="match status" value="2"/>
</dbReference>
<keyword evidence="2" id="KW-1185">Reference proteome</keyword>
<dbReference type="SUPFAM" id="SSF53850">
    <property type="entry name" value="Periplasmic binding protein-like II"/>
    <property type="match status" value="2"/>
</dbReference>